<dbReference type="Gene3D" id="3.50.50.60">
    <property type="entry name" value="FAD/NAD(P)-binding domain"/>
    <property type="match status" value="1"/>
</dbReference>
<accession>A0A3L9Z651</accession>
<dbReference type="InterPro" id="IPR002938">
    <property type="entry name" value="FAD-bd"/>
</dbReference>
<evidence type="ECO:0000313" key="2">
    <source>
        <dbReference type="EMBL" id="RMA65745.1"/>
    </source>
</evidence>
<feature type="domain" description="FAD-binding" evidence="1">
    <location>
        <begin position="7"/>
        <end position="177"/>
    </location>
</feature>
<dbReference type="RefSeq" id="WP_121905785.1">
    <property type="nucleotide sequence ID" value="NZ_REFC01000011.1"/>
</dbReference>
<reference evidence="2 3" key="1">
    <citation type="submission" date="2018-10" db="EMBL/GenBank/DDBJ databases">
        <title>Genomic Encyclopedia of Archaeal and Bacterial Type Strains, Phase II (KMG-II): from individual species to whole genera.</title>
        <authorList>
            <person name="Goeker M."/>
        </authorList>
    </citation>
    <scope>NUCLEOTIDE SEQUENCE [LARGE SCALE GENOMIC DNA]</scope>
    <source>
        <strain evidence="2 3">DSM 23424</strain>
    </source>
</reference>
<name>A0A3L9Z651_9FLAO</name>
<dbReference type="AlphaFoldDB" id="A0A3L9Z651"/>
<dbReference type="InterPro" id="IPR050816">
    <property type="entry name" value="Flavin-dep_Halogenase_NPB"/>
</dbReference>
<evidence type="ECO:0000313" key="3">
    <source>
        <dbReference type="Proteomes" id="UP000271339"/>
    </source>
</evidence>
<protein>
    <submittedName>
        <fullName evidence="2">Flavin-dependent dehydrogenase</fullName>
    </submittedName>
</protein>
<organism evidence="2 3">
    <name type="scientific">Ulvibacter antarcticus</name>
    <dbReference type="NCBI Taxonomy" id="442714"/>
    <lineage>
        <taxon>Bacteria</taxon>
        <taxon>Pseudomonadati</taxon>
        <taxon>Bacteroidota</taxon>
        <taxon>Flavobacteriia</taxon>
        <taxon>Flavobacteriales</taxon>
        <taxon>Flavobacteriaceae</taxon>
        <taxon>Ulvibacter</taxon>
    </lineage>
</organism>
<comment type="caution">
    <text evidence="2">The sequence shown here is derived from an EMBL/GenBank/DDBJ whole genome shotgun (WGS) entry which is preliminary data.</text>
</comment>
<dbReference type="SUPFAM" id="SSF51905">
    <property type="entry name" value="FAD/NAD(P)-binding domain"/>
    <property type="match status" value="1"/>
</dbReference>
<dbReference type="PANTHER" id="PTHR43747">
    <property type="entry name" value="FAD-BINDING PROTEIN"/>
    <property type="match status" value="1"/>
</dbReference>
<dbReference type="GO" id="GO:0071949">
    <property type="term" value="F:FAD binding"/>
    <property type="evidence" value="ECO:0007669"/>
    <property type="project" value="InterPro"/>
</dbReference>
<dbReference type="OrthoDB" id="9806565at2"/>
<dbReference type="EMBL" id="REFC01000011">
    <property type="protein sequence ID" value="RMA65745.1"/>
    <property type="molecule type" value="Genomic_DNA"/>
</dbReference>
<keyword evidence="3" id="KW-1185">Reference proteome</keyword>
<dbReference type="PANTHER" id="PTHR43747:SF1">
    <property type="entry name" value="SLR1998 PROTEIN"/>
    <property type="match status" value="1"/>
</dbReference>
<proteinExistence type="predicted"/>
<dbReference type="Pfam" id="PF01494">
    <property type="entry name" value="FAD_binding_3"/>
    <property type="match status" value="1"/>
</dbReference>
<evidence type="ECO:0000259" key="1">
    <source>
        <dbReference type="Pfam" id="PF01494"/>
    </source>
</evidence>
<sequence length="417" mass="46774">MTNTKSIDVLIIGAGPSGCVAAAHLFNQGLTIKVIEKSKFPRFVIGESLLPRCMEHFEEVGLLDCLKAQEFEVKSGARFLKNGVVCDFDFSQKHSQGWDWTWQVPRADFDNALAEDLVKKGVNIAFEHEVVDVEFASDGKSLTTIKDNNGVISTITAKFIIDSSGYGRVLPRLLDLDAPSAIPKHSSIFTHVKEADRPDGIEGTLITFDVVTDDVWLWVIPFSNGVTSLGFVGPTEILESYHGTPSEKLKEMMKMSNHYHDRFDGIDYLFEPREIKNYSKAVKQLYGKGYALTGNSAEFLDPVFSSGVTFATESALLSAKLIAKELKGEKVNWEEEYSDYIKEGVGVFRTYVKEWYTGNLQKIFFHRPENPEIKKQICSVLAGYVWDKTNPFVKNHSRLVKTVATVIDMESKQKKSV</sequence>
<dbReference type="InterPro" id="IPR036188">
    <property type="entry name" value="FAD/NAD-bd_sf"/>
</dbReference>
<gene>
    <name evidence="2" type="ORF">BXY75_0157</name>
</gene>
<dbReference type="Proteomes" id="UP000271339">
    <property type="component" value="Unassembled WGS sequence"/>
</dbReference>